<evidence type="ECO:0008006" key="4">
    <source>
        <dbReference type="Google" id="ProtNLM"/>
    </source>
</evidence>
<evidence type="ECO:0000256" key="1">
    <source>
        <dbReference type="SAM" id="SignalP"/>
    </source>
</evidence>
<keyword evidence="3" id="KW-1185">Reference proteome</keyword>
<accession>A0A1H9AM01</accession>
<evidence type="ECO:0000313" key="2">
    <source>
        <dbReference type="EMBL" id="SEP77832.1"/>
    </source>
</evidence>
<sequence>MSDSISAAVLLRTGLALSLLGVLAACATATPYQPENQGYGYFEQRIEKNRFRVTFNGNSSTPKQTVENYLLYRAAELTVANGYDYFVLVSDGTEANTRYIENYDGFGGYWWRPRFATGVSSVTPITQYEAQANVLMFSGAKADDNVKAFDAKQVMSNLQPLIQRPAPPPAK</sequence>
<dbReference type="NCBIfam" id="NF047637">
    <property type="entry name" value="lipo_CC0125"/>
    <property type="match status" value="1"/>
</dbReference>
<evidence type="ECO:0000313" key="3">
    <source>
        <dbReference type="Proteomes" id="UP000199233"/>
    </source>
</evidence>
<protein>
    <recommendedName>
        <fullName evidence="4">Lipoprotein</fullName>
    </recommendedName>
</protein>
<feature type="signal peptide" evidence="1">
    <location>
        <begin position="1"/>
        <end position="24"/>
    </location>
</feature>
<proteinExistence type="predicted"/>
<feature type="chain" id="PRO_5011640283" description="Lipoprotein" evidence="1">
    <location>
        <begin position="25"/>
        <end position="171"/>
    </location>
</feature>
<name>A0A1H9AM01_9GAMM</name>
<reference evidence="2 3" key="1">
    <citation type="submission" date="2016-10" db="EMBL/GenBank/DDBJ databases">
        <authorList>
            <person name="de Groot N.N."/>
        </authorList>
    </citation>
    <scope>NUCLEOTIDE SEQUENCE [LARGE SCALE GENOMIC DNA]</scope>
    <source>
        <strain evidence="2 3">DSM 25927</strain>
    </source>
</reference>
<keyword evidence="1" id="KW-0732">Signal</keyword>
<dbReference type="Proteomes" id="UP000199233">
    <property type="component" value="Unassembled WGS sequence"/>
</dbReference>
<dbReference type="STRING" id="489703.SAMN04488038_101458"/>
<dbReference type="EMBL" id="FOFS01000001">
    <property type="protein sequence ID" value="SEP77832.1"/>
    <property type="molecule type" value="Genomic_DNA"/>
</dbReference>
<gene>
    <name evidence="2" type="ORF">SAMN04488038_101458</name>
</gene>
<dbReference type="RefSeq" id="WP_245732312.1">
    <property type="nucleotide sequence ID" value="NZ_FOFS01000001.1"/>
</dbReference>
<dbReference type="AlphaFoldDB" id="A0A1H9AM01"/>
<organism evidence="2 3">
    <name type="scientific">Solimonas aquatica</name>
    <dbReference type="NCBI Taxonomy" id="489703"/>
    <lineage>
        <taxon>Bacteria</taxon>
        <taxon>Pseudomonadati</taxon>
        <taxon>Pseudomonadota</taxon>
        <taxon>Gammaproteobacteria</taxon>
        <taxon>Nevskiales</taxon>
        <taxon>Nevskiaceae</taxon>
        <taxon>Solimonas</taxon>
    </lineage>
</organism>